<dbReference type="EMBL" id="QNRX01000015">
    <property type="protein sequence ID" value="RBP61081.1"/>
    <property type="molecule type" value="Genomic_DNA"/>
</dbReference>
<dbReference type="GO" id="GO:0031071">
    <property type="term" value="F:cysteine desulfurase activity"/>
    <property type="evidence" value="ECO:0007669"/>
    <property type="project" value="UniProtKB-EC"/>
</dbReference>
<dbReference type="PANTHER" id="PTHR43586">
    <property type="entry name" value="CYSTEINE DESULFURASE"/>
    <property type="match status" value="1"/>
</dbReference>
<evidence type="ECO:0000313" key="7">
    <source>
        <dbReference type="EMBL" id="RBP61081.1"/>
    </source>
</evidence>
<dbReference type="InterPro" id="IPR010969">
    <property type="entry name" value="Cys_dSase-rel_unknwn_funct"/>
</dbReference>
<dbReference type="OrthoDB" id="9804366at2"/>
<dbReference type="Proteomes" id="UP000253490">
    <property type="component" value="Unassembled WGS sequence"/>
</dbReference>
<dbReference type="NCBIfam" id="TIGR01977">
    <property type="entry name" value="am_tr_V_EF2568"/>
    <property type="match status" value="1"/>
</dbReference>
<keyword evidence="8" id="KW-1185">Reference proteome</keyword>
<dbReference type="AlphaFoldDB" id="A0A366I131"/>
<dbReference type="Pfam" id="PF00266">
    <property type="entry name" value="Aminotran_5"/>
    <property type="match status" value="1"/>
</dbReference>
<reference evidence="7 8" key="1">
    <citation type="submission" date="2018-06" db="EMBL/GenBank/DDBJ databases">
        <title>Genomic Encyclopedia of Type Strains, Phase IV (KMG-IV): sequencing the most valuable type-strain genomes for metagenomic binning, comparative biology and taxonomic classification.</title>
        <authorList>
            <person name="Goeker M."/>
        </authorList>
    </citation>
    <scope>NUCLEOTIDE SEQUENCE [LARGE SCALE GENOMIC DNA]</scope>
    <source>
        <strain evidence="7 8">DSM 22112</strain>
    </source>
</reference>
<evidence type="ECO:0000313" key="8">
    <source>
        <dbReference type="Proteomes" id="UP000253490"/>
    </source>
</evidence>
<dbReference type="InterPro" id="IPR015424">
    <property type="entry name" value="PyrdxlP-dep_Trfase"/>
</dbReference>
<dbReference type="InterPro" id="IPR015421">
    <property type="entry name" value="PyrdxlP-dep_Trfase_major"/>
</dbReference>
<dbReference type="SUPFAM" id="SSF53383">
    <property type="entry name" value="PLP-dependent transferases"/>
    <property type="match status" value="1"/>
</dbReference>
<evidence type="ECO:0000259" key="6">
    <source>
        <dbReference type="Pfam" id="PF00266"/>
    </source>
</evidence>
<comment type="cofactor">
    <cofactor evidence="1">
        <name>pyridoxal 5'-phosphate</name>
        <dbReference type="ChEBI" id="CHEBI:597326"/>
    </cofactor>
</comment>
<gene>
    <name evidence="7" type="ORF">DES36_11580</name>
</gene>
<sequence length="380" mass="40991">MIYLDHAATSYHKPKEVAEAVYNAIQGVGNCGRGAHGASLDSSRIIYKTRVALSSFFNVKDPSRVVLTSNATESLNIAIQGLLKPGDHCISTTVEHNSVLRPLYHMESCGVELTLIPADQKGCISINDIESAISSKTKAIVINHSSNVTGNVTDIESIGRLCHKHKLLFILDASQTAGIIPIDMQNNNISALCCSGHKSLLGPQGTGVLCLAKGVSPTPLLFGGTGVDSFSEKMPDKLPTSLEAGTLNTHSFAGLLASINYIVHYEQINIYNKANDFAQYFIEKASCIPGITMYGDFNALVRTPVVSLNIRDTDSGIISDELYDRYGVATRAGMHCAPGVHEVFNTVNQGMVRFSFSHFNTIEEVEAAIDALRMIEEGIL</sequence>
<dbReference type="PANTHER" id="PTHR43586:SF4">
    <property type="entry name" value="ISOPENICILLIN N EPIMERASE"/>
    <property type="match status" value="1"/>
</dbReference>
<proteinExistence type="inferred from homology"/>
<dbReference type="Gene3D" id="3.90.1150.10">
    <property type="entry name" value="Aspartate Aminotransferase, domain 1"/>
    <property type="match status" value="1"/>
</dbReference>
<dbReference type="InterPro" id="IPR016454">
    <property type="entry name" value="Cysteine_dSase"/>
</dbReference>
<protein>
    <recommendedName>
        <fullName evidence="3">cysteine desulfurase</fullName>
        <ecNumber evidence="3">2.8.1.7</ecNumber>
    </recommendedName>
</protein>
<feature type="domain" description="Aminotransferase class V" evidence="6">
    <location>
        <begin position="2"/>
        <end position="367"/>
    </location>
</feature>
<comment type="caution">
    <text evidence="7">The sequence shown here is derived from an EMBL/GenBank/DDBJ whole genome shotgun (WGS) entry which is preliminary data.</text>
</comment>
<organism evidence="7 8">
    <name type="scientific">Alkalibaculum bacchi</name>
    <dbReference type="NCBI Taxonomy" id="645887"/>
    <lineage>
        <taxon>Bacteria</taxon>
        <taxon>Bacillati</taxon>
        <taxon>Bacillota</taxon>
        <taxon>Clostridia</taxon>
        <taxon>Eubacteriales</taxon>
        <taxon>Eubacteriaceae</taxon>
        <taxon>Alkalibaculum</taxon>
    </lineage>
</organism>
<comment type="catalytic activity">
    <reaction evidence="5">
        <text>(sulfur carrier)-H + L-cysteine = (sulfur carrier)-SH + L-alanine</text>
        <dbReference type="Rhea" id="RHEA:43892"/>
        <dbReference type="Rhea" id="RHEA-COMP:14737"/>
        <dbReference type="Rhea" id="RHEA-COMP:14739"/>
        <dbReference type="ChEBI" id="CHEBI:29917"/>
        <dbReference type="ChEBI" id="CHEBI:35235"/>
        <dbReference type="ChEBI" id="CHEBI:57972"/>
        <dbReference type="ChEBI" id="CHEBI:64428"/>
        <dbReference type="EC" id="2.8.1.7"/>
    </reaction>
</comment>
<dbReference type="RefSeq" id="WP_113921292.1">
    <property type="nucleotide sequence ID" value="NZ_QNRX01000015.1"/>
</dbReference>
<dbReference type="EC" id="2.8.1.7" evidence="3"/>
<evidence type="ECO:0000256" key="2">
    <source>
        <dbReference type="ARBA" id="ARBA00010447"/>
    </source>
</evidence>
<dbReference type="InterPro" id="IPR000192">
    <property type="entry name" value="Aminotrans_V_dom"/>
</dbReference>
<evidence type="ECO:0000256" key="3">
    <source>
        <dbReference type="ARBA" id="ARBA00012239"/>
    </source>
</evidence>
<name>A0A366I131_9FIRM</name>
<comment type="similarity">
    <text evidence="2">Belongs to the class-V pyridoxal-phosphate-dependent aminotransferase family. Csd subfamily.</text>
</comment>
<dbReference type="Gene3D" id="3.40.640.10">
    <property type="entry name" value="Type I PLP-dependent aspartate aminotransferase-like (Major domain)"/>
    <property type="match status" value="1"/>
</dbReference>
<keyword evidence="4" id="KW-0663">Pyridoxal phosphate</keyword>
<evidence type="ECO:0000256" key="5">
    <source>
        <dbReference type="ARBA" id="ARBA00050776"/>
    </source>
</evidence>
<evidence type="ECO:0000256" key="4">
    <source>
        <dbReference type="ARBA" id="ARBA00022898"/>
    </source>
</evidence>
<dbReference type="PIRSF" id="PIRSF005572">
    <property type="entry name" value="NifS"/>
    <property type="match status" value="1"/>
</dbReference>
<evidence type="ECO:0000256" key="1">
    <source>
        <dbReference type="ARBA" id="ARBA00001933"/>
    </source>
</evidence>
<accession>A0A366I131</accession>
<dbReference type="InterPro" id="IPR015422">
    <property type="entry name" value="PyrdxlP-dep_Trfase_small"/>
</dbReference>